<organism evidence="3 4">
    <name type="scientific">Fulvivirga marina</name>
    <dbReference type="NCBI Taxonomy" id="2494733"/>
    <lineage>
        <taxon>Bacteria</taxon>
        <taxon>Pseudomonadati</taxon>
        <taxon>Bacteroidota</taxon>
        <taxon>Cytophagia</taxon>
        <taxon>Cytophagales</taxon>
        <taxon>Fulvivirgaceae</taxon>
        <taxon>Fulvivirga</taxon>
    </lineage>
</organism>
<dbReference type="Pfam" id="PF20009">
    <property type="entry name" value="GEVED"/>
    <property type="match status" value="1"/>
</dbReference>
<dbReference type="InterPro" id="IPR036116">
    <property type="entry name" value="FN3_sf"/>
</dbReference>
<evidence type="ECO:0000259" key="2">
    <source>
        <dbReference type="PROSITE" id="PS50853"/>
    </source>
</evidence>
<dbReference type="Pfam" id="PF18962">
    <property type="entry name" value="Por_Secre_tail"/>
    <property type="match status" value="1"/>
</dbReference>
<accession>A0A937FVR1</accession>
<dbReference type="GO" id="GO:0008237">
    <property type="term" value="F:metallopeptidase activity"/>
    <property type="evidence" value="ECO:0007669"/>
    <property type="project" value="InterPro"/>
</dbReference>
<evidence type="ECO:0000256" key="1">
    <source>
        <dbReference type="SAM" id="MobiDB-lite"/>
    </source>
</evidence>
<dbReference type="Pfam" id="PF13583">
    <property type="entry name" value="Reprolysin_4"/>
    <property type="match status" value="1"/>
</dbReference>
<dbReference type="NCBIfam" id="TIGR04183">
    <property type="entry name" value="Por_Secre_tail"/>
    <property type="match status" value="1"/>
</dbReference>
<dbReference type="InterPro" id="IPR024079">
    <property type="entry name" value="MetalloPept_cat_dom_sf"/>
</dbReference>
<dbReference type="SUPFAM" id="SSF55486">
    <property type="entry name" value="Metalloproteases ('zincins'), catalytic domain"/>
    <property type="match status" value="1"/>
</dbReference>
<feature type="region of interest" description="Disordered" evidence="1">
    <location>
        <begin position="458"/>
        <end position="489"/>
    </location>
</feature>
<evidence type="ECO:0000313" key="4">
    <source>
        <dbReference type="Proteomes" id="UP000614216"/>
    </source>
</evidence>
<dbReference type="CDD" id="cd00063">
    <property type="entry name" value="FN3"/>
    <property type="match status" value="1"/>
</dbReference>
<dbReference type="SUPFAM" id="SSF49265">
    <property type="entry name" value="Fibronectin type III"/>
    <property type="match status" value="1"/>
</dbReference>
<dbReference type="RefSeq" id="WP_202854981.1">
    <property type="nucleotide sequence ID" value="NZ_JAEUGD010000014.1"/>
</dbReference>
<comment type="caution">
    <text evidence="3">The sequence shown here is derived from an EMBL/GenBank/DDBJ whole genome shotgun (WGS) entry which is preliminary data.</text>
</comment>
<dbReference type="Pfam" id="PF00041">
    <property type="entry name" value="fn3"/>
    <property type="match status" value="1"/>
</dbReference>
<dbReference type="Gene3D" id="3.40.390.10">
    <property type="entry name" value="Collagenase (Catalytic Domain)"/>
    <property type="match status" value="1"/>
</dbReference>
<gene>
    <name evidence="3" type="ORF">JMN32_03910</name>
</gene>
<dbReference type="SMART" id="SM00060">
    <property type="entry name" value="FN3"/>
    <property type="match status" value="1"/>
</dbReference>
<dbReference type="InterPro" id="IPR026444">
    <property type="entry name" value="Secre_tail"/>
</dbReference>
<keyword evidence="4" id="KW-1185">Reference proteome</keyword>
<dbReference type="Gene3D" id="2.60.40.10">
    <property type="entry name" value="Immunoglobulins"/>
    <property type="match status" value="2"/>
</dbReference>
<reference evidence="3" key="1">
    <citation type="submission" date="2021-01" db="EMBL/GenBank/DDBJ databases">
        <title>Fulvivirga kasyanovii gen. nov., sp nov., a novel member of the phylum Bacteroidetes isolated from seawater in a mussel farm.</title>
        <authorList>
            <person name="Zhao L.-H."/>
            <person name="Wang Z.-J."/>
        </authorList>
    </citation>
    <scope>NUCLEOTIDE SEQUENCE</scope>
    <source>
        <strain evidence="3">29W222</strain>
    </source>
</reference>
<name>A0A937FVR1_9BACT</name>
<dbReference type="InterPro" id="IPR045474">
    <property type="entry name" value="GEVED"/>
</dbReference>
<sequence>MKRIFTILFLISVWTMGYTQNSFWKESKAVSSNKVNRKLNNANAYKALVLDFQGLKQALSLTGMRGSASSRNTQVIHFPNADGKMEKFSIVEAPTLHPDLAKKYPGIKSYAGQGMDNPTSTIRFSISNQRGFHGLLMTAKGMEYIDPISSDNSTYAIYKRKSMNRDEKDFQCIMDDHMATTTKSKGVTTLKTNDQKLRKYRLALSCSAEYGNIFAGSGTDVEKKANILAQMNITMTRVNGIYERDLAITMELVPNNDEIIYFGDIDADPWSIEWNSKTQQTIDAVIGDANYDIGHNFNTTGGGNAGCIGCVCISGEKGSGYTGKSDPTGDPFDVDYVAHEMGHQFGGYHTMNTCSRSGSGFSEVEPASGSTIMGYAGICPVNIQNNSDAYFGYVNIRDISANIQSGVSSSCPVIVDLSNNPPVANAGNDYTIPKSTPFVLKGTGNDPDGNASLTYCWEQNDPETAPGNGSPESSWSQGPLFRSFEGTSSPDRYMPQASTVLAGKMGSTWEMLPSVSRKMNFSLTVRDNHAGGGQTSDDLMEITVDGDSGPFFVTDPTSSISWYEGQTQVVSWNVANTDQAPISCSNVNILLSTDGGQTFPTTLISNAPNNGMAEVIVPSGLSTNCRIKIEAVGNIFYDISDSDFEIATAVTCNATIPTGLTVTEVNSSDASLTWDQNTGASFDIQYRVQGTSTFTTTGAGSNSKQLLNLIPSTTYEAQIRSKCTGSSSEYSNAVTFTTNELVSNYCSSQGNNAGYEYISSFQLGNISNTTEPSNGYSDHTSISTELVAGTEYAISITPIWNANPYNEGYAVWIDFNQNRDFSDEGELVWSKTPSRDTIVSGLFTVPLSALTGTTRMRVSMKYNGIAEPCESFDYGEVEDYTVNIKNIASLDEVSISSSNANGELAKVGDEVTLQFHATKSIQAPSVTIQGNDVAASLSEGVWVAKYTFTSADSEGKVTFTINYTDIEDVAGEEVTTTTDESTVRFDKTAPTLSSVTISSNNSYSPAVAITENTISVLFTPNEEISTPVVTIADSLATIQANGETWIATYSLTKGDAEGEISFKIEYADLAGNKGTPISTTTDASAVTYDKTPPVLSDITISSNNLNRKWAKTGDMITLSFKANEEISTPVVNINNSVAATTFENDVWSATYTLKSEDIEGEISFTIDYKDLPGNMGDQAFATTDESSVKFDKTPPTLENVSIKSANISDKGIATPDDEVTLSFKASEKIDNPDVAIADTNVSASLVESQWRAIRTMRNGDTPGVIAFSISYKDLAGNEALVTTTSDGSSVEFVEEITGLEDRASKQVKAYPNPASHEIIIQTEGIYGSAEIRVIDFTGRKVLSKTVEVNRDARKTIDVTSLANGTYTLQVVGNSMLNTTLIVISK</sequence>
<dbReference type="InterPro" id="IPR013783">
    <property type="entry name" value="Ig-like_fold"/>
</dbReference>
<feature type="domain" description="Fibronectin type-III" evidence="2">
    <location>
        <begin position="656"/>
        <end position="741"/>
    </location>
</feature>
<dbReference type="EMBL" id="JAEUGD010000014">
    <property type="protein sequence ID" value="MBL6445437.1"/>
    <property type="molecule type" value="Genomic_DNA"/>
</dbReference>
<proteinExistence type="predicted"/>
<dbReference type="Proteomes" id="UP000614216">
    <property type="component" value="Unassembled WGS sequence"/>
</dbReference>
<evidence type="ECO:0000313" key="3">
    <source>
        <dbReference type="EMBL" id="MBL6445437.1"/>
    </source>
</evidence>
<protein>
    <submittedName>
        <fullName evidence="3">T9SS type A sorting domain-containing protein</fullName>
    </submittedName>
</protein>
<dbReference type="PROSITE" id="PS50853">
    <property type="entry name" value="FN3"/>
    <property type="match status" value="1"/>
</dbReference>
<dbReference type="InterPro" id="IPR003961">
    <property type="entry name" value="FN3_dom"/>
</dbReference>